<dbReference type="EMBL" id="JAODUO010000185">
    <property type="protein sequence ID" value="KAK2186881.1"/>
    <property type="molecule type" value="Genomic_DNA"/>
</dbReference>
<sequence length="129" mass="13146">MSAKHKPSAANAAPSQSSSKSLSLGAPPRGRGGGAEVTMGGGKLSSSVTAYEGSSKCQKPALLHVLRQRHMQRHITTRGTANYPDVLLTRRDPLDSEDARLDSGLGALGGAPLGDVAGLSAGDPRLTSS</sequence>
<dbReference type="Proteomes" id="UP001209878">
    <property type="component" value="Unassembled WGS sequence"/>
</dbReference>
<dbReference type="AlphaFoldDB" id="A0AAD9P2K9"/>
<proteinExistence type="predicted"/>
<feature type="region of interest" description="Disordered" evidence="1">
    <location>
        <begin position="96"/>
        <end position="129"/>
    </location>
</feature>
<evidence type="ECO:0000256" key="1">
    <source>
        <dbReference type="SAM" id="MobiDB-lite"/>
    </source>
</evidence>
<organism evidence="2 3">
    <name type="scientific">Ridgeia piscesae</name>
    <name type="common">Tubeworm</name>
    <dbReference type="NCBI Taxonomy" id="27915"/>
    <lineage>
        <taxon>Eukaryota</taxon>
        <taxon>Metazoa</taxon>
        <taxon>Spiralia</taxon>
        <taxon>Lophotrochozoa</taxon>
        <taxon>Annelida</taxon>
        <taxon>Polychaeta</taxon>
        <taxon>Sedentaria</taxon>
        <taxon>Canalipalpata</taxon>
        <taxon>Sabellida</taxon>
        <taxon>Siboglinidae</taxon>
        <taxon>Ridgeia</taxon>
    </lineage>
</organism>
<feature type="compositionally biased region" description="Gly residues" evidence="1">
    <location>
        <begin position="30"/>
        <end position="43"/>
    </location>
</feature>
<comment type="caution">
    <text evidence="2">The sequence shown here is derived from an EMBL/GenBank/DDBJ whole genome shotgun (WGS) entry which is preliminary data.</text>
</comment>
<accession>A0AAD9P2K9</accession>
<gene>
    <name evidence="2" type="ORF">NP493_185g02003</name>
</gene>
<reference evidence="2" key="1">
    <citation type="journal article" date="2023" name="Mol. Biol. Evol.">
        <title>Third-Generation Sequencing Reveals the Adaptive Role of the Epigenome in Three Deep-Sea Polychaetes.</title>
        <authorList>
            <person name="Perez M."/>
            <person name="Aroh O."/>
            <person name="Sun Y."/>
            <person name="Lan Y."/>
            <person name="Juniper S.K."/>
            <person name="Young C.R."/>
            <person name="Angers B."/>
            <person name="Qian P.Y."/>
        </authorList>
    </citation>
    <scope>NUCLEOTIDE SEQUENCE</scope>
    <source>
        <strain evidence="2">R07B-5</strain>
    </source>
</reference>
<protein>
    <submittedName>
        <fullName evidence="2">Uncharacterized protein</fullName>
    </submittedName>
</protein>
<keyword evidence="3" id="KW-1185">Reference proteome</keyword>
<feature type="region of interest" description="Disordered" evidence="1">
    <location>
        <begin position="1"/>
        <end position="55"/>
    </location>
</feature>
<evidence type="ECO:0000313" key="3">
    <source>
        <dbReference type="Proteomes" id="UP001209878"/>
    </source>
</evidence>
<name>A0AAD9P2K9_RIDPI</name>
<evidence type="ECO:0000313" key="2">
    <source>
        <dbReference type="EMBL" id="KAK2186881.1"/>
    </source>
</evidence>
<feature type="compositionally biased region" description="Low complexity" evidence="1">
    <location>
        <begin position="8"/>
        <end position="29"/>
    </location>
</feature>